<dbReference type="SUPFAM" id="SSF101478">
    <property type="entry name" value="ADP-ribosylglycohydrolase"/>
    <property type="match status" value="1"/>
</dbReference>
<organism evidence="4 5">
    <name type="scientific">candidate division WS6 bacterium OLB21</name>
    <dbReference type="NCBI Taxonomy" id="1617427"/>
    <lineage>
        <taxon>Bacteria</taxon>
        <taxon>Candidatus Dojkabacteria</taxon>
    </lineage>
</organism>
<dbReference type="Gene3D" id="1.10.4080.10">
    <property type="entry name" value="ADP-ribosylation/Crystallin J1"/>
    <property type="match status" value="1"/>
</dbReference>
<dbReference type="InterPro" id="IPR005502">
    <property type="entry name" value="Ribosyl_crysJ1"/>
</dbReference>
<feature type="binding site" evidence="3">
    <location>
        <position position="115"/>
    </location>
    <ligand>
        <name>Mg(2+)</name>
        <dbReference type="ChEBI" id="CHEBI:18420"/>
        <label>1</label>
    </ligand>
</feature>
<feature type="binding site" evidence="3">
    <location>
        <position position="114"/>
    </location>
    <ligand>
        <name>Mg(2+)</name>
        <dbReference type="ChEBI" id="CHEBI:18420"/>
        <label>1</label>
    </ligand>
</feature>
<dbReference type="InterPro" id="IPR050792">
    <property type="entry name" value="ADP-ribosylglycohydrolase"/>
</dbReference>
<evidence type="ECO:0000256" key="2">
    <source>
        <dbReference type="ARBA" id="ARBA00022801"/>
    </source>
</evidence>
<comment type="similarity">
    <text evidence="1">Belongs to the ADP-ribosylglycohydrolase family.</text>
</comment>
<evidence type="ECO:0000313" key="4">
    <source>
        <dbReference type="EMBL" id="KXK09355.1"/>
    </source>
</evidence>
<dbReference type="Proteomes" id="UP000070449">
    <property type="component" value="Unassembled WGS sequence"/>
</dbReference>
<evidence type="ECO:0000256" key="1">
    <source>
        <dbReference type="ARBA" id="ARBA00010702"/>
    </source>
</evidence>
<dbReference type="EC" id="3.2.2.24" evidence="4"/>
<keyword evidence="3" id="KW-0479">Metal-binding</keyword>
<dbReference type="GO" id="GO:0046872">
    <property type="term" value="F:metal ion binding"/>
    <property type="evidence" value="ECO:0007669"/>
    <property type="project" value="UniProtKB-KW"/>
</dbReference>
<accession>A0A136KIT0</accession>
<dbReference type="STRING" id="1617427.UZ20_WS6002000570"/>
<dbReference type="Pfam" id="PF03747">
    <property type="entry name" value="ADP_ribosyl_GH"/>
    <property type="match status" value="1"/>
</dbReference>
<comment type="cofactor">
    <cofactor evidence="3">
        <name>Mg(2+)</name>
        <dbReference type="ChEBI" id="CHEBI:18420"/>
    </cofactor>
    <text evidence="3">Binds 2 magnesium ions per subunit.</text>
</comment>
<dbReference type="PANTHER" id="PTHR16222">
    <property type="entry name" value="ADP-RIBOSYLGLYCOHYDROLASE"/>
    <property type="match status" value="1"/>
</dbReference>
<name>A0A136KIT0_9BACT</name>
<feature type="binding site" evidence="3">
    <location>
        <position position="113"/>
    </location>
    <ligand>
        <name>Mg(2+)</name>
        <dbReference type="ChEBI" id="CHEBI:18420"/>
        <label>1</label>
    </ligand>
</feature>
<evidence type="ECO:0000256" key="3">
    <source>
        <dbReference type="PIRSR" id="PIRSR605502-1"/>
    </source>
</evidence>
<evidence type="ECO:0000313" key="5">
    <source>
        <dbReference type="Proteomes" id="UP000070449"/>
    </source>
</evidence>
<dbReference type="EMBL" id="JYPD01000018">
    <property type="protein sequence ID" value="KXK09355.1"/>
    <property type="molecule type" value="Genomic_DNA"/>
</dbReference>
<feature type="binding site" evidence="3">
    <location>
        <position position="316"/>
    </location>
    <ligand>
        <name>Mg(2+)</name>
        <dbReference type="ChEBI" id="CHEBI:18420"/>
        <label>1</label>
    </ligand>
</feature>
<dbReference type="PANTHER" id="PTHR16222:SF24">
    <property type="entry name" value="ADP-RIBOSYLHYDROLASE ARH3"/>
    <property type="match status" value="1"/>
</dbReference>
<feature type="binding site" evidence="3">
    <location>
        <position position="319"/>
    </location>
    <ligand>
        <name>Mg(2+)</name>
        <dbReference type="ChEBI" id="CHEBI:18420"/>
        <label>1</label>
    </ligand>
</feature>
<sequence>MVLNTTRLKIGSFLTVSRLLCMLGILDTSNIYSLYQQLTIESTLNYSITMSDPSCELCNKILGAVVGHACGDYLGMPVEFKSKPEQVVDFFGELGIRPLTVLARGHKTAGFYTDDTAMMLCLAQSLIDKGFDTRDQFEKYKSWAFNGYMSADNKQSYGIGQNTLRKLLRQGVDNIPTKIENNNKEGGNGALMRCLPIGIVYFQEIDQVVEKSVLSALVTHNNDIAVWSTVVFNTFVSYSLKGLNKDAFLDRFFAEHFYRDLPEDIKTLLQKLQVRNEQDISNTGYSLNTLEIALVSFFSTDQLDDAIKMAIGFAGDTDTQGAVTGGLAGAYYGYNSIPNNWVESLQNREMIINIAQNLCAISSKKN</sequence>
<gene>
    <name evidence="4" type="primary">draG</name>
    <name evidence="4" type="ORF">UZ20_WS6002000570</name>
</gene>
<keyword evidence="3" id="KW-0460">Magnesium</keyword>
<reference evidence="4 5" key="1">
    <citation type="submission" date="2015-02" db="EMBL/GenBank/DDBJ databases">
        <title>Improved understanding of the partial-nitritation anammox process through 23 genomes representing the majority of the microbial community.</title>
        <authorList>
            <person name="Speth D.R."/>
            <person name="In T Zandt M."/>
            <person name="Guerrero Cruz S."/>
            <person name="Jetten M.S."/>
            <person name="Dutilh B.E."/>
        </authorList>
    </citation>
    <scope>NUCLEOTIDE SEQUENCE [LARGE SCALE GENOMIC DNA]</scope>
    <source>
        <strain evidence="4">OLB21</strain>
    </source>
</reference>
<dbReference type="InterPro" id="IPR036705">
    <property type="entry name" value="Ribosyl_crysJ1_sf"/>
</dbReference>
<proteinExistence type="inferred from homology"/>
<protein>
    <submittedName>
        <fullName evidence="4">ADP-ribosyl-(Dinitrogen reductase) glycohydrolase</fullName>
        <ecNumber evidence="4">3.2.2.24</ecNumber>
    </submittedName>
</protein>
<keyword evidence="4" id="KW-0326">Glycosidase</keyword>
<comment type="caution">
    <text evidence="4">The sequence shown here is derived from an EMBL/GenBank/DDBJ whole genome shotgun (WGS) entry which is preliminary data.</text>
</comment>
<dbReference type="AlphaFoldDB" id="A0A136KIT0"/>
<feature type="binding site" evidence="3">
    <location>
        <position position="318"/>
    </location>
    <ligand>
        <name>Mg(2+)</name>
        <dbReference type="ChEBI" id="CHEBI:18420"/>
        <label>1</label>
    </ligand>
</feature>
<keyword evidence="2 4" id="KW-0378">Hydrolase</keyword>
<dbReference type="GO" id="GO:0047407">
    <property type="term" value="F:ADP-ribosyl-[dinitrogen reductase] hydrolase activity"/>
    <property type="evidence" value="ECO:0007669"/>
    <property type="project" value="UniProtKB-EC"/>
</dbReference>